<dbReference type="RefSeq" id="WP_033519560.1">
    <property type="nucleotide sequence ID" value="NZ_CAUPKV010000018.1"/>
</dbReference>
<evidence type="ECO:0000256" key="1">
    <source>
        <dbReference type="SAM" id="MobiDB-lite"/>
    </source>
</evidence>
<feature type="region of interest" description="Disordered" evidence="1">
    <location>
        <begin position="1"/>
        <end position="20"/>
    </location>
</feature>
<organism evidence="2 3">
    <name type="scientific">Bifidobacterium scardovii</name>
    <dbReference type="NCBI Taxonomy" id="158787"/>
    <lineage>
        <taxon>Bacteria</taxon>
        <taxon>Bacillati</taxon>
        <taxon>Actinomycetota</taxon>
        <taxon>Actinomycetes</taxon>
        <taxon>Bifidobacteriales</taxon>
        <taxon>Bifidobacteriaceae</taxon>
        <taxon>Bifidobacterium</taxon>
    </lineage>
</organism>
<keyword evidence="3" id="KW-1185">Reference proteome</keyword>
<dbReference type="eggNOG" id="ENOG50329HJ">
    <property type="taxonomic scope" value="Bacteria"/>
</dbReference>
<comment type="caution">
    <text evidence="2">The sequence shown here is derived from an EMBL/GenBank/DDBJ whole genome shotgun (WGS) entry which is preliminary data.</text>
</comment>
<dbReference type="EMBL" id="JGZO01000031">
    <property type="protein sequence ID" value="KFI90261.1"/>
    <property type="molecule type" value="Genomic_DNA"/>
</dbReference>
<sequence length="107" mass="11547">MERIDVWRGEAETDADGNTVQGPLTLITSFDGLVAPASTPETVSEESSGVTFDHTIYIRSAEPTGILDTDLIGVRGRRVPVDGVVCEWRKHDGTHVGDVVNVKLKEG</sequence>
<name>A0A087D411_9BIFI</name>
<protein>
    <submittedName>
        <fullName evidence="2">Uncharacterized protein</fullName>
    </submittedName>
</protein>
<dbReference type="Proteomes" id="UP000029033">
    <property type="component" value="Unassembled WGS sequence"/>
</dbReference>
<gene>
    <name evidence="2" type="ORF">BSCA_1872</name>
</gene>
<dbReference type="AlphaFoldDB" id="A0A087D411"/>
<evidence type="ECO:0000313" key="2">
    <source>
        <dbReference type="EMBL" id="KFI90261.1"/>
    </source>
</evidence>
<proteinExistence type="predicted"/>
<dbReference type="STRING" id="158787.BSCA_1872"/>
<feature type="compositionally biased region" description="Basic and acidic residues" evidence="1">
    <location>
        <begin position="1"/>
        <end position="11"/>
    </location>
</feature>
<reference evidence="2 3" key="1">
    <citation type="submission" date="2014-03" db="EMBL/GenBank/DDBJ databases">
        <title>Genomics of Bifidobacteria.</title>
        <authorList>
            <person name="Ventura M."/>
            <person name="Milani C."/>
            <person name="Lugli G.A."/>
        </authorList>
    </citation>
    <scope>NUCLEOTIDE SEQUENCE [LARGE SCALE GENOMIC DNA]</scope>
    <source>
        <strain evidence="2 3">LMG 21589</strain>
    </source>
</reference>
<accession>A0A087D411</accession>
<dbReference type="GeneID" id="85164976"/>
<evidence type="ECO:0000313" key="3">
    <source>
        <dbReference type="Proteomes" id="UP000029033"/>
    </source>
</evidence>
<dbReference type="OrthoDB" id="3233478at2"/>